<keyword evidence="1" id="KW-0472">Membrane</keyword>
<keyword evidence="1" id="KW-1133">Transmembrane helix</keyword>
<proteinExistence type="predicted"/>
<name>A0A2P2C200_9ZZZZ</name>
<feature type="transmembrane region" description="Helical" evidence="1">
    <location>
        <begin position="33"/>
        <end position="54"/>
    </location>
</feature>
<organism evidence="2">
    <name type="scientific">metagenome</name>
    <dbReference type="NCBI Taxonomy" id="256318"/>
    <lineage>
        <taxon>unclassified sequences</taxon>
        <taxon>metagenomes</taxon>
    </lineage>
</organism>
<evidence type="ECO:0000313" key="2">
    <source>
        <dbReference type="EMBL" id="CUR56029.1"/>
    </source>
</evidence>
<protein>
    <submittedName>
        <fullName evidence="2">Uncharacterized protein</fullName>
    </submittedName>
</protein>
<evidence type="ECO:0000256" key="1">
    <source>
        <dbReference type="SAM" id="Phobius"/>
    </source>
</evidence>
<reference evidence="2" key="1">
    <citation type="submission" date="2015-08" db="EMBL/GenBank/DDBJ databases">
        <authorList>
            <person name="Babu N.S."/>
            <person name="Beckwith C.J."/>
            <person name="Beseler K.G."/>
            <person name="Brison A."/>
            <person name="Carone J.V."/>
            <person name="Caskin T.P."/>
            <person name="Diamond M."/>
            <person name="Durham M.E."/>
            <person name="Foxe J.M."/>
            <person name="Go M."/>
            <person name="Henderson B.A."/>
            <person name="Jones I.B."/>
            <person name="McGettigan J.A."/>
            <person name="Micheletti S.J."/>
            <person name="Nasrallah M.E."/>
            <person name="Ortiz D."/>
            <person name="Piller C.R."/>
            <person name="Privatt S.R."/>
            <person name="Schneider S.L."/>
            <person name="Sharp S."/>
            <person name="Smith T.C."/>
            <person name="Stanton J.D."/>
            <person name="Ullery H.E."/>
            <person name="Wilson R.J."/>
            <person name="Serrano M.G."/>
            <person name="Buck G."/>
            <person name="Lee V."/>
            <person name="Wang Y."/>
            <person name="Carvalho R."/>
            <person name="Voegtly L."/>
            <person name="Shi R."/>
            <person name="Duckworth R."/>
            <person name="Johnson A."/>
            <person name="Loviza R."/>
            <person name="Walstead R."/>
            <person name="Shah Z."/>
            <person name="Kiflezghi M."/>
            <person name="Wade K."/>
            <person name="Ball S.L."/>
            <person name="Bradley K.W."/>
            <person name="Asai D.J."/>
            <person name="Bowman C.A."/>
            <person name="Russell D.A."/>
            <person name="Pope W.H."/>
            <person name="Jacobs-Sera D."/>
            <person name="Hendrix R.W."/>
            <person name="Hatfull G.F."/>
        </authorList>
    </citation>
    <scope>NUCLEOTIDE SEQUENCE</scope>
</reference>
<dbReference type="EMBL" id="CZKB01000001">
    <property type="protein sequence ID" value="CUR56029.1"/>
    <property type="molecule type" value="Genomic_DNA"/>
</dbReference>
<feature type="transmembrane region" description="Helical" evidence="1">
    <location>
        <begin position="375"/>
        <end position="392"/>
    </location>
</feature>
<gene>
    <name evidence="2" type="ORF">NOCA110086</name>
</gene>
<dbReference type="AlphaFoldDB" id="A0A2P2C200"/>
<accession>A0A2P2C200</accession>
<sequence length="414" mass="43155">MTWVIVTALALGALGLLAQMLWATPPGGISPRGIGLGLCITLLGGVGAAALIRVEVRPPPEQRGIGVVVEGIEEPTEQRAFDGGLTLSMAVEVRECGEPVDVRLTLAPTAEFWIDNRRDLARSATVRFAIPDGLPADADVAEVLHGLQSWTGNGFAPFATGVPTDPVDADLELTATKAPHAVFVEVDVPRWGELLTPLTLHFQADWTSGRSVLEGCYVTLPAVAGLPTVLSTAQLTGDAYAPEAEDDDGTVGVFVVVSEEAGLEADYDAKLEVARGVTSLALGDHVLQGGATFPAPDSNFGSAPAWTCRSALPRSIDRGQLAEGAEATDLYFPIEALDAGTISFSARQQEALLAQGTCASFVAIEGASAGTMRDLGLIGVGTVIAFGVDLFLTGLRRRRREPGPAAPHVSEKSS</sequence>
<keyword evidence="1" id="KW-0812">Transmembrane</keyword>